<accession>A0AA96WHY4</accession>
<name>A0AA96WHY4_9CYAN</name>
<protein>
    <submittedName>
        <fullName evidence="2">Alpha/beta hydrolase</fullName>
    </submittedName>
</protein>
<reference evidence="2" key="1">
    <citation type="submission" date="2020-05" db="EMBL/GenBank/DDBJ databases">
        <authorList>
            <person name="Zhu T."/>
            <person name="Keshari N."/>
            <person name="Lu X."/>
        </authorList>
    </citation>
    <scope>NUCLEOTIDE SEQUENCE</scope>
    <source>
        <strain evidence="2">NK1-12</strain>
    </source>
</reference>
<sequence>MLGDAIRLGVGSLIGTLIVLLTTTPAQGAERIYLKYGPLLFSLSVESLVTFVHTGEITPELARYTSQLDQNTRQQLRQALQQPYKMDEVAVYRMTEIPVVVDFLQGLGEVINTPSGLNGFYAIRSALVLAAAEPGDWTMMDVIHHFPTDIRIDVERAMQRFPVMP</sequence>
<proteinExistence type="predicted"/>
<dbReference type="InterPro" id="IPR010802">
    <property type="entry name" value="DUF1400"/>
</dbReference>
<dbReference type="AlphaFoldDB" id="A0AA96WHY4"/>
<dbReference type="RefSeq" id="WP_316431590.1">
    <property type="nucleotide sequence ID" value="NZ_CP053586.1"/>
</dbReference>
<evidence type="ECO:0000259" key="1">
    <source>
        <dbReference type="Pfam" id="PF07176"/>
    </source>
</evidence>
<gene>
    <name evidence="2" type="ORF">HJG54_23035</name>
</gene>
<dbReference type="EMBL" id="CP053586">
    <property type="protein sequence ID" value="WNZ25444.1"/>
    <property type="molecule type" value="Genomic_DNA"/>
</dbReference>
<dbReference type="GO" id="GO:0016787">
    <property type="term" value="F:hydrolase activity"/>
    <property type="evidence" value="ECO:0007669"/>
    <property type="project" value="UniProtKB-KW"/>
</dbReference>
<evidence type="ECO:0000313" key="2">
    <source>
        <dbReference type="EMBL" id="WNZ25444.1"/>
    </source>
</evidence>
<feature type="domain" description="DUF1400" evidence="1">
    <location>
        <begin position="28"/>
        <end position="153"/>
    </location>
</feature>
<keyword evidence="2" id="KW-0378">Hydrolase</keyword>
<dbReference type="Pfam" id="PF07176">
    <property type="entry name" value="DUF1400"/>
    <property type="match status" value="1"/>
</dbReference>
<organism evidence="2">
    <name type="scientific">Leptolyngbya sp. NK1-12</name>
    <dbReference type="NCBI Taxonomy" id="2547451"/>
    <lineage>
        <taxon>Bacteria</taxon>
        <taxon>Bacillati</taxon>
        <taxon>Cyanobacteriota</taxon>
        <taxon>Cyanophyceae</taxon>
        <taxon>Leptolyngbyales</taxon>
        <taxon>Leptolyngbyaceae</taxon>
        <taxon>Leptolyngbya group</taxon>
        <taxon>Leptolyngbya</taxon>
    </lineage>
</organism>